<accession>A0A8X8GY76</accession>
<dbReference type="EMBL" id="JAGHKT020000010">
    <property type="protein sequence ID" value="MCM5672656.1"/>
    <property type="molecule type" value="Genomic_DNA"/>
</dbReference>
<organism evidence="1 2">
    <name type="scientific">Staphylococcus hominis</name>
    <dbReference type="NCBI Taxonomy" id="1290"/>
    <lineage>
        <taxon>Bacteria</taxon>
        <taxon>Bacillati</taxon>
        <taxon>Bacillota</taxon>
        <taxon>Bacilli</taxon>
        <taxon>Bacillales</taxon>
        <taxon>Staphylococcaceae</taxon>
        <taxon>Staphylococcus</taxon>
    </lineage>
</organism>
<keyword evidence="2" id="KW-1185">Reference proteome</keyword>
<evidence type="ECO:0000313" key="1">
    <source>
        <dbReference type="EMBL" id="MCM5672656.1"/>
    </source>
</evidence>
<reference evidence="1 2" key="1">
    <citation type="submission" date="2022-06" db="EMBL/GenBank/DDBJ databases">
        <title>Staphylococcus hominis ShoR14 genome sequence.</title>
        <authorList>
            <person name="Yeo C.C."/>
            <person name="Chew C.H."/>
            <person name="Che Hamzah A.M."/>
            <person name="Al-Trad E.I."/>
        </authorList>
    </citation>
    <scope>NUCLEOTIDE SEQUENCE [LARGE SCALE GENOMIC DNA]</scope>
    <source>
        <strain evidence="1 2">ShoR14</strain>
    </source>
</reference>
<gene>
    <name evidence="1" type="ORF">J7T32_007740</name>
</gene>
<protein>
    <submittedName>
        <fullName evidence="1">Uncharacterized protein</fullName>
    </submittedName>
</protein>
<proteinExistence type="predicted"/>
<name>A0A8X8GY76_STAHO</name>
<dbReference type="Proteomes" id="UP000665944">
    <property type="component" value="Unassembled WGS sequence"/>
</dbReference>
<dbReference type="RefSeq" id="WP_155979871.1">
    <property type="nucleotide sequence ID" value="NZ_CP142855.1"/>
</dbReference>
<dbReference type="AlphaFoldDB" id="A0A8X8GY76"/>
<evidence type="ECO:0000313" key="2">
    <source>
        <dbReference type="Proteomes" id="UP000665944"/>
    </source>
</evidence>
<comment type="caution">
    <text evidence="1">The sequence shown here is derived from an EMBL/GenBank/DDBJ whole genome shotgun (WGS) entry which is preliminary data.</text>
</comment>
<sequence length="56" mass="6473">MNYINLGRNIPSIKICTKLLVVNIFKEMKTMLDIFNFIKKVYDLVSGILVNGEPRN</sequence>